<proteinExistence type="predicted"/>
<dbReference type="RefSeq" id="WP_044243337.1">
    <property type="nucleotide sequence ID" value="NZ_ASRX01000029.1"/>
</dbReference>
<dbReference type="EMBL" id="ASRX01000029">
    <property type="protein sequence ID" value="EYF04785.1"/>
    <property type="molecule type" value="Genomic_DNA"/>
</dbReference>
<keyword evidence="3" id="KW-1185">Reference proteome</keyword>
<feature type="region of interest" description="Disordered" evidence="1">
    <location>
        <begin position="60"/>
        <end position="83"/>
    </location>
</feature>
<gene>
    <name evidence="2" type="ORF">CAP_3811</name>
</gene>
<dbReference type="OrthoDB" id="5530975at2"/>
<reference evidence="2 3" key="1">
    <citation type="submission" date="2013-05" db="EMBL/GenBank/DDBJ databases">
        <title>Genome assembly of Chondromyces apiculatus DSM 436.</title>
        <authorList>
            <person name="Sharma G."/>
            <person name="Khatri I."/>
            <person name="Kaur C."/>
            <person name="Mayilraj S."/>
            <person name="Subramanian S."/>
        </authorList>
    </citation>
    <scope>NUCLEOTIDE SEQUENCE [LARGE SCALE GENOMIC DNA]</scope>
    <source>
        <strain evidence="2 3">DSM 436</strain>
    </source>
</reference>
<sequence>MSIFVRAVCTRGLGEVSAEALREGIALRLPTLATYYGEPDPETFLARLLVSDAGGARRSPGEAFSVLEGGHGEGTGAPRGEAEGGEDRLICTVVRLQKGAERDAEVAALRSALDDCDEEDVDEVLDCLGEAVEVVQVAVDLGAVEGMGWPVAIAVAATLAERGDGLIQADGEGWMAVEGTGVEQILDAD</sequence>
<organism evidence="2 3">
    <name type="scientific">Chondromyces apiculatus DSM 436</name>
    <dbReference type="NCBI Taxonomy" id="1192034"/>
    <lineage>
        <taxon>Bacteria</taxon>
        <taxon>Pseudomonadati</taxon>
        <taxon>Myxococcota</taxon>
        <taxon>Polyangia</taxon>
        <taxon>Polyangiales</taxon>
        <taxon>Polyangiaceae</taxon>
        <taxon>Chondromyces</taxon>
    </lineage>
</organism>
<evidence type="ECO:0000313" key="3">
    <source>
        <dbReference type="Proteomes" id="UP000019678"/>
    </source>
</evidence>
<name>A0A017T7J8_9BACT</name>
<dbReference type="Proteomes" id="UP000019678">
    <property type="component" value="Unassembled WGS sequence"/>
</dbReference>
<dbReference type="AlphaFoldDB" id="A0A017T7J8"/>
<protein>
    <submittedName>
        <fullName evidence="2">Uncharacterized protein</fullName>
    </submittedName>
</protein>
<evidence type="ECO:0000256" key="1">
    <source>
        <dbReference type="SAM" id="MobiDB-lite"/>
    </source>
</evidence>
<accession>A0A017T7J8</accession>
<evidence type="ECO:0000313" key="2">
    <source>
        <dbReference type="EMBL" id="EYF04785.1"/>
    </source>
</evidence>
<comment type="caution">
    <text evidence="2">The sequence shown here is derived from an EMBL/GenBank/DDBJ whole genome shotgun (WGS) entry which is preliminary data.</text>
</comment>